<keyword evidence="3" id="KW-0378">Hydrolase</keyword>
<feature type="chain" id="PRO_5045716034" evidence="1">
    <location>
        <begin position="27"/>
        <end position="272"/>
    </location>
</feature>
<keyword evidence="4" id="KW-1185">Reference proteome</keyword>
<keyword evidence="1" id="KW-0732">Signal</keyword>
<gene>
    <name evidence="3" type="ORF">IHE55_01040</name>
</gene>
<dbReference type="InterPro" id="IPR013830">
    <property type="entry name" value="SGNH_hydro"/>
</dbReference>
<dbReference type="EMBL" id="JACYXC010000001">
    <property type="protein sequence ID" value="MBH5333461.1"/>
    <property type="molecule type" value="Genomic_DNA"/>
</dbReference>
<accession>A0ABS0NE68</accession>
<feature type="signal peptide" evidence="1">
    <location>
        <begin position="1"/>
        <end position="26"/>
    </location>
</feature>
<dbReference type="InterPro" id="IPR037460">
    <property type="entry name" value="SEST-like"/>
</dbReference>
<dbReference type="Proteomes" id="UP000807371">
    <property type="component" value="Unassembled WGS sequence"/>
</dbReference>
<feature type="domain" description="SGNH hydrolase-type esterase" evidence="2">
    <location>
        <begin position="41"/>
        <end position="261"/>
    </location>
</feature>
<dbReference type="Pfam" id="PF13472">
    <property type="entry name" value="Lipase_GDSL_2"/>
    <property type="match status" value="1"/>
</dbReference>
<name>A0ABS0NE68_9ACTN</name>
<dbReference type="GO" id="GO:0016787">
    <property type="term" value="F:hydrolase activity"/>
    <property type="evidence" value="ECO:0007669"/>
    <property type="project" value="UniProtKB-KW"/>
</dbReference>
<dbReference type="SUPFAM" id="SSF52266">
    <property type="entry name" value="SGNH hydrolase"/>
    <property type="match status" value="1"/>
</dbReference>
<evidence type="ECO:0000259" key="2">
    <source>
        <dbReference type="Pfam" id="PF13472"/>
    </source>
</evidence>
<dbReference type="PANTHER" id="PTHR37981">
    <property type="entry name" value="LIPASE 2"/>
    <property type="match status" value="1"/>
</dbReference>
<protein>
    <submittedName>
        <fullName evidence="3">SGNH/GDSL hydrolase family protein</fullName>
    </submittedName>
</protein>
<reference evidence="3 4" key="1">
    <citation type="submission" date="2020-09" db="EMBL/GenBank/DDBJ databases">
        <title>Biosynthesis of the nuclear factor of activated T cells inhibitor NFAT-133 and its congeners in Streptomyces pactum.</title>
        <authorList>
            <person name="Zhou W."/>
            <person name="Posri P."/>
            <person name="Abugrain M.E."/>
            <person name="Weisberg A.J."/>
            <person name="Chang J.H."/>
            <person name="Mahmud T."/>
        </authorList>
    </citation>
    <scope>NUCLEOTIDE SEQUENCE [LARGE SCALE GENOMIC DNA]</scope>
    <source>
        <strain evidence="3 4">ATCC 27456</strain>
    </source>
</reference>
<dbReference type="Gene3D" id="3.40.50.1110">
    <property type="entry name" value="SGNH hydrolase"/>
    <property type="match status" value="1"/>
</dbReference>
<dbReference type="PANTHER" id="PTHR37981:SF1">
    <property type="entry name" value="SGNH HYDROLASE-TYPE ESTERASE DOMAIN-CONTAINING PROTEIN"/>
    <property type="match status" value="1"/>
</dbReference>
<proteinExistence type="predicted"/>
<sequence length="272" mass="28282">MPTFAVRLRRALPAAALAAASVCTLAAAPVAPAAAPDRYVALGDSYSSGNGTYAADLNVLCYRSSRAYPYLVARHRPDTRLTFVACHGAKTEDIVNDQAAALDPDTDYVTLTVGGNDIGFAGLIANCLSGTGAGCAAAVAEAERKTAEELPGKLDRAYNAVRGGAPNARKVVVLGYARFFGADVSCRAAGGITPELAARLNRLADDLDVVIRDRATAAGFTYQDPSPAFAGHDVCAARPYLNGVRLSVADGWHPTRAGHKRGLAPLVRQVIG</sequence>
<evidence type="ECO:0000313" key="3">
    <source>
        <dbReference type="EMBL" id="MBH5333461.1"/>
    </source>
</evidence>
<dbReference type="InterPro" id="IPR036514">
    <property type="entry name" value="SGNH_hydro_sf"/>
</dbReference>
<evidence type="ECO:0000256" key="1">
    <source>
        <dbReference type="SAM" id="SignalP"/>
    </source>
</evidence>
<organism evidence="3 4">
    <name type="scientific">Streptomyces pactum</name>
    <dbReference type="NCBI Taxonomy" id="68249"/>
    <lineage>
        <taxon>Bacteria</taxon>
        <taxon>Bacillati</taxon>
        <taxon>Actinomycetota</taxon>
        <taxon>Actinomycetes</taxon>
        <taxon>Kitasatosporales</taxon>
        <taxon>Streptomycetaceae</taxon>
        <taxon>Streptomyces</taxon>
    </lineage>
</organism>
<comment type="caution">
    <text evidence="3">The sequence shown here is derived from an EMBL/GenBank/DDBJ whole genome shotgun (WGS) entry which is preliminary data.</text>
</comment>
<dbReference type="CDD" id="cd01823">
    <property type="entry name" value="SEST_like"/>
    <property type="match status" value="1"/>
</dbReference>
<dbReference type="RefSeq" id="WP_197987279.1">
    <property type="nucleotide sequence ID" value="NZ_JACYXC010000001.1"/>
</dbReference>
<evidence type="ECO:0000313" key="4">
    <source>
        <dbReference type="Proteomes" id="UP000807371"/>
    </source>
</evidence>